<name>A0A248VJX1_9BURK</name>
<keyword evidence="3" id="KW-0238">DNA-binding</keyword>
<dbReference type="GO" id="GO:0003700">
    <property type="term" value="F:DNA-binding transcription factor activity"/>
    <property type="evidence" value="ECO:0007669"/>
    <property type="project" value="InterPro"/>
</dbReference>
<keyword evidence="4" id="KW-1185">Reference proteome</keyword>
<evidence type="ECO:0000313" key="4">
    <source>
        <dbReference type="Proteomes" id="UP000215158"/>
    </source>
</evidence>
<feature type="compositionally biased region" description="Low complexity" evidence="1">
    <location>
        <begin position="20"/>
        <end position="32"/>
    </location>
</feature>
<dbReference type="Proteomes" id="UP000215158">
    <property type="component" value="Chromosome 1"/>
</dbReference>
<evidence type="ECO:0000313" key="3">
    <source>
        <dbReference type="EMBL" id="ASV99278.1"/>
    </source>
</evidence>
<accession>A0A248VJX1</accession>
<feature type="region of interest" description="Disordered" evidence="1">
    <location>
        <begin position="520"/>
        <end position="543"/>
    </location>
</feature>
<sequence>MPDRAAPGLRTQDVLSRSIRPATALLARTPAASRQNLDRPNGSLSAGSEKASPTAPAIQPTPGAYTLPGASIEEFDRLNKDYDTQQGYLPRNSEANAGIALKIEDGLQQEMTGYPPQVIQFQQRQIHLQGMLAELPDSERQFYGGVIATLAAAYQLETSNDRRYAIDQKLTSLENAVREEANRVRNDPVDRVLSQFNPPMGAAWLNKEDRENVDRLDKLRDDFFDAEDAGEREEIFQEASDLKGKLQERISTEVGKRQRVKSAQWKEANAEVDRILNEAQAQTDPAKRYELIGRQLFQINPGQDELKDKVVLAFTQRMHDSSALRDQLDTWHDQVSRPLNIHSVGAAKRYTDILKDLPAVSGDYVRDLSDRYTAVLKDTGYKNYSITPAARAEKLAGQVLEGIDRVLLGLTPLAPLADLLPSTLPANVRMGLDYGSAFLGILGGEGTGLAKEISLAGKAVSAAARDAEATNMAGRGGGVSSKDLVQAAGQGLVKASQAEPTLSLEARAAEKALAEQTLAEAGPAVDPTSQLAHQGVGSSPYGSLETYADPDVSIKDLRLADKPGIRLDAKGDRYIELRGKAYHVRYDKDYESWRVFKKGIDLKPQYSVHLNDSTGHWELSTDAPAAGGRPKIDDKVRNEVIRLVREGELTSRQIAEKLGISQGTVTRVAQEERMTFSAPDSLRRLPLTPATRQEILDLLREGRESRKQIAARFDVNRGTVSKIARENGIRPNAAYGRPVSPEIRQQAINLLKKGESSCSQIGKQLGISTVTVLNIARKEGISLSAAASLRGMKITSGTRQQIVGLLKDGAPVKEVMAQASVSERTVRKIAAQNGIRPSLPRGVTPDQIDQVFALKDQGKSTREVADAVKLSTQKVRDVFANYNANTYKRSWWNTTPENRTAAIRQLDEGKAPKDIAKGLNLPLETVRGIANQHRIARDSLASELLAEGKPADEVAQSLGMSSSYTRRLAQRVPEGSHDIRFTSEDRNAAMDMFEKGYTREDVAAKLGISPWKSHSLANEFLKKTMDSVTPQQLDDIVRALEIRDYNFATGDLARATHLAESTITVIEQEYAGGFFVARSRPPQPGSSTGFSPTPVDHYEWVPPLSPEDEIHAIRAIDEGRSLKDVADQINQPYAAIARLHEEDLPLVASADDIAGAEPADLPQRATTAFSEDDMNEIRNLAKGSGLSASFIANWFNASVEDIQKILNPHP</sequence>
<dbReference type="Pfam" id="PF01022">
    <property type="entry name" value="HTH_5"/>
    <property type="match status" value="1"/>
</dbReference>
<dbReference type="KEGG" id="parb:CJU94_14625"/>
<dbReference type="SUPFAM" id="SSF46689">
    <property type="entry name" value="Homeodomain-like"/>
    <property type="match status" value="1"/>
</dbReference>
<protein>
    <submittedName>
        <fullName evidence="3">DNA-binding protein</fullName>
    </submittedName>
</protein>
<evidence type="ECO:0000256" key="1">
    <source>
        <dbReference type="SAM" id="MobiDB-lite"/>
    </source>
</evidence>
<proteinExistence type="predicted"/>
<dbReference type="GO" id="GO:0003677">
    <property type="term" value="F:DNA binding"/>
    <property type="evidence" value="ECO:0007669"/>
    <property type="project" value="UniProtKB-KW"/>
</dbReference>
<dbReference type="InterPro" id="IPR001845">
    <property type="entry name" value="HTH_ArsR_DNA-bd_dom"/>
</dbReference>
<feature type="compositionally biased region" description="Polar residues" evidence="1">
    <location>
        <begin position="527"/>
        <end position="541"/>
    </location>
</feature>
<gene>
    <name evidence="3" type="ORF">CJU94_14625</name>
</gene>
<reference evidence="3 4" key="1">
    <citation type="submission" date="2017-08" db="EMBL/GenBank/DDBJ databases">
        <title>Identification and genetic characteristics of simultaneous BTEX- and naphthalene-degrading Paraburkholderia sp. BN5 isolated from petroleum-contaminated soil.</title>
        <authorList>
            <person name="Lee Y."/>
            <person name="Jeon C.O."/>
        </authorList>
    </citation>
    <scope>NUCLEOTIDE SEQUENCE [LARGE SCALE GENOMIC DNA]</scope>
    <source>
        <strain evidence="3 4">BN5</strain>
    </source>
</reference>
<dbReference type="EMBL" id="CP022989">
    <property type="protein sequence ID" value="ASV99278.1"/>
    <property type="molecule type" value="Genomic_DNA"/>
</dbReference>
<feature type="region of interest" description="Disordered" evidence="1">
    <location>
        <begin position="1"/>
        <end position="63"/>
    </location>
</feature>
<organism evidence="3 4">
    <name type="scientific">Paraburkholderia aromaticivorans</name>
    <dbReference type="NCBI Taxonomy" id="2026199"/>
    <lineage>
        <taxon>Bacteria</taxon>
        <taxon>Pseudomonadati</taxon>
        <taxon>Pseudomonadota</taxon>
        <taxon>Betaproteobacteria</taxon>
        <taxon>Burkholderiales</taxon>
        <taxon>Burkholderiaceae</taxon>
        <taxon>Paraburkholderia</taxon>
    </lineage>
</organism>
<dbReference type="AlphaFoldDB" id="A0A248VJX1"/>
<dbReference type="Gene3D" id="1.10.10.60">
    <property type="entry name" value="Homeodomain-like"/>
    <property type="match status" value="1"/>
</dbReference>
<evidence type="ECO:0000259" key="2">
    <source>
        <dbReference type="Pfam" id="PF01022"/>
    </source>
</evidence>
<dbReference type="InterPro" id="IPR009057">
    <property type="entry name" value="Homeodomain-like_sf"/>
</dbReference>
<dbReference type="InterPro" id="IPR011991">
    <property type="entry name" value="ArsR-like_HTH"/>
</dbReference>
<feature type="domain" description="HTH arsR-type" evidence="2">
    <location>
        <begin position="634"/>
        <end position="666"/>
    </location>
</feature>
<dbReference type="CDD" id="cd00090">
    <property type="entry name" value="HTH_ARSR"/>
    <property type="match status" value="1"/>
</dbReference>
<dbReference type="OrthoDB" id="9007202at2"/>